<dbReference type="PANTHER" id="PTHR11134">
    <property type="entry name" value="ADAPTOR COMPLEX SUBUNIT BETA FAMILY MEMBER"/>
    <property type="match status" value="1"/>
</dbReference>
<protein>
    <recommendedName>
        <fullName evidence="6">AP complex subunit beta</fullName>
    </recommendedName>
</protein>
<dbReference type="InterPro" id="IPR016342">
    <property type="entry name" value="AP_complex_bsu_1_2_4"/>
</dbReference>
<evidence type="ECO:0000256" key="5">
    <source>
        <dbReference type="ARBA" id="ARBA00023136"/>
    </source>
</evidence>
<evidence type="ECO:0000256" key="6">
    <source>
        <dbReference type="PIRNR" id="PIRNR002291"/>
    </source>
</evidence>
<dbReference type="GO" id="GO:0032153">
    <property type="term" value="C:cell division site"/>
    <property type="evidence" value="ECO:0007669"/>
    <property type="project" value="EnsemblFungi"/>
</dbReference>
<evidence type="ECO:0000256" key="4">
    <source>
        <dbReference type="ARBA" id="ARBA00022927"/>
    </source>
</evidence>
<feature type="domain" description="Clathrin/coatomer adaptor adaptin-like N-terminal" evidence="8">
    <location>
        <begin position="14"/>
        <end position="534"/>
    </location>
</feature>
<dbReference type="Gene3D" id="1.25.10.10">
    <property type="entry name" value="Leucine-rich Repeat Variant"/>
    <property type="match status" value="1"/>
</dbReference>
<dbReference type="InterPro" id="IPR026739">
    <property type="entry name" value="AP_beta"/>
</dbReference>
<dbReference type="Pfam" id="PF01602">
    <property type="entry name" value="Adaptin_N"/>
    <property type="match status" value="1"/>
</dbReference>
<comment type="subcellular location">
    <subcellularLocation>
        <location evidence="1">Endomembrane system</location>
    </subcellularLocation>
</comment>
<dbReference type="GO" id="GO:0016192">
    <property type="term" value="P:vesicle-mediated transport"/>
    <property type="evidence" value="ECO:0007669"/>
    <property type="project" value="InterPro"/>
</dbReference>
<dbReference type="OMA" id="FIQRPTR"/>
<feature type="compositionally biased region" description="Polar residues" evidence="7">
    <location>
        <begin position="679"/>
        <end position="689"/>
    </location>
</feature>
<evidence type="ECO:0000256" key="1">
    <source>
        <dbReference type="ARBA" id="ARBA00004308"/>
    </source>
</evidence>
<reference evidence="9 10" key="1">
    <citation type="submission" date="2017-04" db="EMBL/GenBank/DDBJ databases">
        <title>Draft genome of the yeast Clavispora lusitaniae type strain CBS 6936.</title>
        <authorList>
            <person name="Durrens P."/>
            <person name="Klopp C."/>
            <person name="Biteau N."/>
            <person name="Fitton-Ouhabi V."/>
            <person name="Dementhon K."/>
            <person name="Accoceberry I."/>
            <person name="Sherman D.J."/>
            <person name="Noel T."/>
        </authorList>
    </citation>
    <scope>NUCLEOTIDE SEQUENCE [LARGE SCALE GENOMIC DNA]</scope>
    <source>
        <strain evidence="9 10">CBS 6936</strain>
    </source>
</reference>
<name>A0AA91Q2J9_CLALS</name>
<dbReference type="PIRSF" id="PIRSF002291">
    <property type="entry name" value="AP_complex_beta"/>
    <property type="match status" value="1"/>
</dbReference>
<feature type="compositionally biased region" description="Low complexity" evidence="7">
    <location>
        <begin position="644"/>
        <end position="658"/>
    </location>
</feature>
<organism evidence="9 10">
    <name type="scientific">Clavispora lusitaniae</name>
    <name type="common">Candida lusitaniae</name>
    <dbReference type="NCBI Taxonomy" id="36911"/>
    <lineage>
        <taxon>Eukaryota</taxon>
        <taxon>Fungi</taxon>
        <taxon>Dikarya</taxon>
        <taxon>Ascomycota</taxon>
        <taxon>Saccharomycotina</taxon>
        <taxon>Pichiomycetes</taxon>
        <taxon>Metschnikowiaceae</taxon>
        <taxon>Clavispora</taxon>
    </lineage>
</organism>
<dbReference type="KEGG" id="clus:A9F13_04g04059"/>
<proteinExistence type="inferred from homology"/>
<comment type="similarity">
    <text evidence="2 6">Belongs to the adaptor complexes large subunit family.</text>
</comment>
<evidence type="ECO:0000256" key="2">
    <source>
        <dbReference type="ARBA" id="ARBA00006613"/>
    </source>
</evidence>
<gene>
    <name evidence="9" type="ORF">A9F13_04g04059</name>
</gene>
<evidence type="ECO:0000259" key="8">
    <source>
        <dbReference type="Pfam" id="PF01602"/>
    </source>
</evidence>
<comment type="function">
    <text evidence="6">Adaptins are components of the adaptor complexes which link clathrin to receptors in coated vesicles. Clathrin-associated protein complexes are believed to interact with the cytoplasmic tails of membrane proteins, leading to their selection and concentration.</text>
</comment>
<dbReference type="InterPro" id="IPR011989">
    <property type="entry name" value="ARM-like"/>
</dbReference>
<dbReference type="GO" id="GO:0030276">
    <property type="term" value="F:clathrin binding"/>
    <property type="evidence" value="ECO:0007669"/>
    <property type="project" value="InterPro"/>
</dbReference>
<dbReference type="Proteomes" id="UP000195602">
    <property type="component" value="Unassembled WGS sequence"/>
</dbReference>
<accession>A0AA91Q2J9</accession>
<comment type="caution">
    <text evidence="9">The sequence shown here is derived from an EMBL/GenBank/DDBJ whole genome shotgun (WGS) entry which is preliminary data.</text>
</comment>
<keyword evidence="4 6" id="KW-0653">Protein transport</keyword>
<dbReference type="EMBL" id="LYUB02000004">
    <property type="protein sequence ID" value="OVF09884.1"/>
    <property type="molecule type" value="Genomic_DNA"/>
</dbReference>
<dbReference type="InterPro" id="IPR002553">
    <property type="entry name" value="Clathrin/coatomer_adapt-like_N"/>
</dbReference>
<evidence type="ECO:0000256" key="3">
    <source>
        <dbReference type="ARBA" id="ARBA00022448"/>
    </source>
</evidence>
<dbReference type="GO" id="GO:0006886">
    <property type="term" value="P:intracellular protein transport"/>
    <property type="evidence" value="ECO:0007669"/>
    <property type="project" value="InterPro"/>
</dbReference>
<keyword evidence="3 6" id="KW-0813">Transport</keyword>
<dbReference type="SUPFAM" id="SSF48371">
    <property type="entry name" value="ARM repeat"/>
    <property type="match status" value="1"/>
</dbReference>
<feature type="region of interest" description="Disordered" evidence="7">
    <location>
        <begin position="640"/>
        <end position="689"/>
    </location>
</feature>
<dbReference type="AlphaFoldDB" id="A0AA91Q2J9"/>
<sequence length="689" mass="77274">MSDSKYFAKCKASEIRAEIDQAKKKSKPHARVQVVLKKVVANIILGKNDLAVLMPNIIDLMTIDDFQIRKHASYFVVHYAPLNQKDAQAALSFYSRFLSESNPGLRSLALKTVSSVNLPSYLTLGVAAAKHLLADPSPRVRTTAAFAVARMFMFDQKKVMEAGLVDALNELLYDENSTVVANALAALSSVTETGASLGLTIDVSHSLALARSLSEANEWRQCYILNALMSFVPQTSEDAAAVLEQVIPCLSHANSAVVLNAVKVIVYFSNYIPAVENSFQGLPRRIGSSLMSLLGKSAEIQFLVLRNIILLLLGKRYLLDVSVEQFFWKFNDPIYIKDTKLEIIYLLASESNIAVVFRELEEYATEIDVRTARKAIRAFGNLAVKLPVAVSKCVDILLDLVSDELPYVVQEASVVLRNIFRKYPGQFNFAIPQIVRHYKNMTETDARVAIVWMIGQFPNHVEDAEHVLSYYVSSFPTDPIEVQYATITATVKYYVKYPANGEALLLKVLKWATEESDNPDVRDRGFFYWRMITNEANNGKTGGFQEKTKEIIIDPNPIITSENENIDPTILEELELNIGTLASVYLKSVKHVFRFAKNKQLQQSPALQEKRKNEAPASEASNEPIEALALFNKNYTFKPLPEVNRNSSTSTYISNRSSDAYDSSESERKESFTKKITRRASNMTLRKKH</sequence>
<evidence type="ECO:0000313" key="10">
    <source>
        <dbReference type="Proteomes" id="UP000195602"/>
    </source>
</evidence>
<dbReference type="InterPro" id="IPR016024">
    <property type="entry name" value="ARM-type_fold"/>
</dbReference>
<dbReference type="GO" id="GO:0051285">
    <property type="term" value="C:cell cortex of cell tip"/>
    <property type="evidence" value="ECO:0007669"/>
    <property type="project" value="EnsemblFungi"/>
</dbReference>
<keyword evidence="5 6" id="KW-0472">Membrane</keyword>
<evidence type="ECO:0000313" key="9">
    <source>
        <dbReference type="EMBL" id="OVF09884.1"/>
    </source>
</evidence>
<dbReference type="GO" id="GO:0030122">
    <property type="term" value="C:AP-2 adaptor complex"/>
    <property type="evidence" value="ECO:0007669"/>
    <property type="project" value="EnsemblFungi"/>
</dbReference>
<evidence type="ECO:0000256" key="7">
    <source>
        <dbReference type="SAM" id="MobiDB-lite"/>
    </source>
</evidence>